<reference evidence="1" key="1">
    <citation type="journal article" date="2005" name="Genome Res.">
        <title>Gene and alternative splicing annotation with AIR.</title>
        <authorList>
            <person name="Florea L."/>
            <person name="Di Francesco V."/>
            <person name="Miller J."/>
            <person name="Turner R."/>
            <person name="Yao A."/>
            <person name="Harris M."/>
            <person name="Walenz B."/>
            <person name="Mobarry C."/>
            <person name="Merkulov G.V."/>
            <person name="Charlab R."/>
            <person name="Dew I."/>
            <person name="Deng Z."/>
            <person name="Istrail S."/>
            <person name="Li P."/>
            <person name="Sutton G."/>
        </authorList>
    </citation>
    <scope>NUCLEOTIDE SEQUENCE</scope>
    <source>
        <strain evidence="1">BN</strain>
    </source>
</reference>
<protein>
    <submittedName>
        <fullName evidence="1">RCG23409, isoform CRA_a</fullName>
    </submittedName>
</protein>
<evidence type="ECO:0000313" key="1">
    <source>
        <dbReference type="EMBL" id="EDM14367.1"/>
    </source>
</evidence>
<dbReference type="Proteomes" id="UP000234681">
    <property type="component" value="Chromosome 15"/>
</dbReference>
<dbReference type="AlphaFoldDB" id="A6KHD8"/>
<proteinExistence type="predicted"/>
<dbReference type="EMBL" id="CH474049">
    <property type="protein sequence ID" value="EDM14367.1"/>
    <property type="molecule type" value="Genomic_DNA"/>
</dbReference>
<organism evidence="1 2">
    <name type="scientific">Rattus norvegicus</name>
    <name type="common">Rat</name>
    <dbReference type="NCBI Taxonomy" id="10116"/>
    <lineage>
        <taxon>Eukaryota</taxon>
        <taxon>Metazoa</taxon>
        <taxon>Chordata</taxon>
        <taxon>Craniata</taxon>
        <taxon>Vertebrata</taxon>
        <taxon>Euteleostomi</taxon>
        <taxon>Mammalia</taxon>
        <taxon>Eutheria</taxon>
        <taxon>Euarchontoglires</taxon>
        <taxon>Glires</taxon>
        <taxon>Rodentia</taxon>
        <taxon>Myomorpha</taxon>
        <taxon>Muroidea</taxon>
        <taxon>Muridae</taxon>
        <taxon>Murinae</taxon>
        <taxon>Rattus</taxon>
    </lineage>
</organism>
<evidence type="ECO:0000313" key="2">
    <source>
        <dbReference type="Proteomes" id="UP000234681"/>
    </source>
</evidence>
<gene>
    <name evidence="1" type="ORF">rCG_23409</name>
</gene>
<accession>A6KHD8</accession>
<reference evidence="1 2" key="2">
    <citation type="submission" date="2005-07" db="EMBL/GenBank/DDBJ databases">
        <authorList>
            <person name="Mural R.J."/>
            <person name="Li P.W."/>
            <person name="Adams M.D."/>
            <person name="Amanatides P.G."/>
            <person name="Baden-Tillson H."/>
            <person name="Barnstead M."/>
            <person name="Chin S.H."/>
            <person name="Dew I."/>
            <person name="Evans C.A."/>
            <person name="Ferriera S."/>
            <person name="Flanigan M."/>
            <person name="Fosler C."/>
            <person name="Glodek A."/>
            <person name="Gu Z."/>
            <person name="Holt R.A."/>
            <person name="Jennings D."/>
            <person name="Kraft C.L."/>
            <person name="Lu F."/>
            <person name="Nguyen T."/>
            <person name="Nusskern D.R."/>
            <person name="Pfannkoch C.M."/>
            <person name="Sitter C."/>
            <person name="Sutton G.G."/>
            <person name="Venter J.C."/>
            <person name="Wang Z."/>
            <person name="Woodage T."/>
            <person name="Zheng X.H."/>
            <person name="Zhong F."/>
        </authorList>
    </citation>
    <scope>NUCLEOTIDE SEQUENCE [LARGE SCALE GENOMIC DNA]</scope>
    <source>
        <strain evidence="1">BN</strain>
        <strain evidence="2">BN, Sprague-Dawley</strain>
    </source>
</reference>
<dbReference type="EMBL" id="CH474049">
    <property type="protein sequence ID" value="EDM14366.1"/>
    <property type="molecule type" value="Genomic_DNA"/>
</dbReference>
<sequence>MWPLKSTVFSYCTWPIRNSCQSLDLTHVGLASCPSPAFLPALKLTFTAHTFHPMPVYCLPRPLWLFSPMAFCRLSS</sequence>
<name>A6KHD8_RAT</name>